<comment type="caution">
    <text evidence="2">The sequence shown here is derived from an EMBL/GenBank/DDBJ whole genome shotgun (WGS) entry which is preliminary data.</text>
</comment>
<dbReference type="Proteomes" id="UP001219525">
    <property type="component" value="Unassembled WGS sequence"/>
</dbReference>
<keyword evidence="1" id="KW-1133">Transmembrane helix</keyword>
<gene>
    <name evidence="2" type="ORF">GGX14DRAFT_616917</name>
</gene>
<protein>
    <submittedName>
        <fullName evidence="2">Uncharacterized protein</fullName>
    </submittedName>
</protein>
<organism evidence="2 3">
    <name type="scientific">Mycena pura</name>
    <dbReference type="NCBI Taxonomy" id="153505"/>
    <lineage>
        <taxon>Eukaryota</taxon>
        <taxon>Fungi</taxon>
        <taxon>Dikarya</taxon>
        <taxon>Basidiomycota</taxon>
        <taxon>Agaricomycotina</taxon>
        <taxon>Agaricomycetes</taxon>
        <taxon>Agaricomycetidae</taxon>
        <taxon>Agaricales</taxon>
        <taxon>Marasmiineae</taxon>
        <taxon>Mycenaceae</taxon>
        <taxon>Mycena</taxon>
    </lineage>
</organism>
<accession>A0AAD7E5S9</accession>
<evidence type="ECO:0000313" key="3">
    <source>
        <dbReference type="Proteomes" id="UP001219525"/>
    </source>
</evidence>
<dbReference type="EMBL" id="JARJCW010000002">
    <property type="protein sequence ID" value="KAJ7229126.1"/>
    <property type="molecule type" value="Genomic_DNA"/>
</dbReference>
<reference evidence="2" key="1">
    <citation type="submission" date="2023-03" db="EMBL/GenBank/DDBJ databases">
        <title>Massive genome expansion in bonnet fungi (Mycena s.s.) driven by repeated elements and novel gene families across ecological guilds.</title>
        <authorList>
            <consortium name="Lawrence Berkeley National Laboratory"/>
            <person name="Harder C.B."/>
            <person name="Miyauchi S."/>
            <person name="Viragh M."/>
            <person name="Kuo A."/>
            <person name="Thoen E."/>
            <person name="Andreopoulos B."/>
            <person name="Lu D."/>
            <person name="Skrede I."/>
            <person name="Drula E."/>
            <person name="Henrissat B."/>
            <person name="Morin E."/>
            <person name="Kohler A."/>
            <person name="Barry K."/>
            <person name="LaButti K."/>
            <person name="Morin E."/>
            <person name="Salamov A."/>
            <person name="Lipzen A."/>
            <person name="Mereny Z."/>
            <person name="Hegedus B."/>
            <person name="Baldrian P."/>
            <person name="Stursova M."/>
            <person name="Weitz H."/>
            <person name="Taylor A."/>
            <person name="Grigoriev I.V."/>
            <person name="Nagy L.G."/>
            <person name="Martin F."/>
            <person name="Kauserud H."/>
        </authorList>
    </citation>
    <scope>NUCLEOTIDE SEQUENCE</scope>
    <source>
        <strain evidence="2">9144</strain>
    </source>
</reference>
<keyword evidence="1" id="KW-0472">Membrane</keyword>
<dbReference type="AlphaFoldDB" id="A0AAD7E5S9"/>
<sequence>MAENFSFDLRRILSTSKKVGVTRHLNIRSKYCSTPSSHDCGCDPAETLPGCPDFRLRPPFTIRLRCEGPMHRLAGVARYGWQIVPYHVHASVQRTTNYKSVDAMPESASAACPERYLPPSLMMVTVYGFSPLAMFDIISCLTLSFTLGSLPIFLAESRGCEPFHSQYVVYALRLVVVCGTGLEFTFS</sequence>
<keyword evidence="1" id="KW-0812">Transmembrane</keyword>
<evidence type="ECO:0000313" key="2">
    <source>
        <dbReference type="EMBL" id="KAJ7229126.1"/>
    </source>
</evidence>
<feature type="transmembrane region" description="Helical" evidence="1">
    <location>
        <begin position="167"/>
        <end position="186"/>
    </location>
</feature>
<feature type="transmembrane region" description="Helical" evidence="1">
    <location>
        <begin position="124"/>
        <end position="147"/>
    </location>
</feature>
<evidence type="ECO:0000256" key="1">
    <source>
        <dbReference type="SAM" id="Phobius"/>
    </source>
</evidence>
<name>A0AAD7E5S9_9AGAR</name>
<proteinExistence type="predicted"/>
<keyword evidence="3" id="KW-1185">Reference proteome</keyword>